<dbReference type="SUPFAM" id="SSF51419">
    <property type="entry name" value="PLP-binding barrel"/>
    <property type="match status" value="1"/>
</dbReference>
<protein>
    <submittedName>
        <fullName evidence="2">D-serine deaminase-like pyridoxal phosphate-dependent protein</fullName>
    </submittedName>
</protein>
<dbReference type="InterPro" id="IPR051466">
    <property type="entry name" value="D-amino_acid_metab_enzyme"/>
</dbReference>
<dbReference type="PANTHER" id="PTHR28004">
    <property type="entry name" value="ZGC:162816-RELATED"/>
    <property type="match status" value="1"/>
</dbReference>
<dbReference type="RefSeq" id="WP_309798327.1">
    <property type="nucleotide sequence ID" value="NZ_BAAAHY010000005.1"/>
</dbReference>
<dbReference type="Pfam" id="PF01168">
    <property type="entry name" value="Ala_racemase_N"/>
    <property type="match status" value="1"/>
</dbReference>
<accession>A0ABU1JBG7</accession>
<gene>
    <name evidence="2" type="ORF">JOE69_002001</name>
</gene>
<proteinExistence type="predicted"/>
<dbReference type="EMBL" id="JAVDQF010000001">
    <property type="protein sequence ID" value="MDR6269763.1"/>
    <property type="molecule type" value="Genomic_DNA"/>
</dbReference>
<reference evidence="2 3" key="1">
    <citation type="submission" date="2023-07" db="EMBL/GenBank/DDBJ databases">
        <title>Sequencing the genomes of 1000 actinobacteria strains.</title>
        <authorList>
            <person name="Klenk H.-P."/>
        </authorList>
    </citation>
    <scope>NUCLEOTIDE SEQUENCE [LARGE SCALE GENOMIC DNA]</scope>
    <source>
        <strain evidence="2 3">DSM 14555</strain>
    </source>
</reference>
<dbReference type="PANTHER" id="PTHR28004:SF2">
    <property type="entry name" value="D-SERINE DEHYDRATASE"/>
    <property type="match status" value="1"/>
</dbReference>
<comment type="caution">
    <text evidence="2">The sequence shown here is derived from an EMBL/GenBank/DDBJ whole genome shotgun (WGS) entry which is preliminary data.</text>
</comment>
<dbReference type="Gene3D" id="3.20.20.10">
    <property type="entry name" value="Alanine racemase"/>
    <property type="match status" value="1"/>
</dbReference>
<sequence length="430" mass="46291">MTNEAVDLSRLDLGSEEIRSAATRAPWRSPEKFWPRIEAVTAELDPPFGVVHVPALAHNAFDLLRRAQGTPIRLASKSIRVREVLAASLKLEGFHGVLAYTVAEANWLATDAPGWTGIDDVVVAYPSVDRAALRALAGSETLARRVTLMVDSTAQLDLIDSVLPPAQRNPVRVCIELDCSWDAPVLGRIGVWRSPVHSPEAALALAQAIHRRPGFSLVGMMGYEAQIAGLGNAPIGNAARGMMIRGLQKRSGAELLERRQKAVALVRQVADLEFVNGGGTGSLEYTHRDPSVTEIASGSGLFGPRLFDNYAHFRPAPAASFTLDVVRKAVPDIATVLGGGWIASGPPAWDRAPFPVWPEGLEYLPREGAGEVQSPLKGDAARSLAVGSRVWFRHTKAGEISEHLNQVYFIDDDGVLGAVPTYRGEGKAFL</sequence>
<dbReference type="InterPro" id="IPR001608">
    <property type="entry name" value="Ala_racemase_N"/>
</dbReference>
<name>A0ABU1JBG7_9MICC</name>
<dbReference type="Proteomes" id="UP001185069">
    <property type="component" value="Unassembled WGS sequence"/>
</dbReference>
<feature type="domain" description="Alanine racemase N-terminal" evidence="1">
    <location>
        <begin position="52"/>
        <end position="227"/>
    </location>
</feature>
<dbReference type="CDD" id="cd06813">
    <property type="entry name" value="PLPDE_III_DSD_D-TA_like_2"/>
    <property type="match status" value="1"/>
</dbReference>
<dbReference type="InterPro" id="IPR029066">
    <property type="entry name" value="PLP-binding_barrel"/>
</dbReference>
<keyword evidence="3" id="KW-1185">Reference proteome</keyword>
<evidence type="ECO:0000313" key="2">
    <source>
        <dbReference type="EMBL" id="MDR6269763.1"/>
    </source>
</evidence>
<evidence type="ECO:0000313" key="3">
    <source>
        <dbReference type="Proteomes" id="UP001185069"/>
    </source>
</evidence>
<evidence type="ECO:0000259" key="1">
    <source>
        <dbReference type="Pfam" id="PF01168"/>
    </source>
</evidence>
<organism evidence="2 3">
    <name type="scientific">Arthrobacter russicus</name>
    <dbReference type="NCBI Taxonomy" id="172040"/>
    <lineage>
        <taxon>Bacteria</taxon>
        <taxon>Bacillati</taxon>
        <taxon>Actinomycetota</taxon>
        <taxon>Actinomycetes</taxon>
        <taxon>Micrococcales</taxon>
        <taxon>Micrococcaceae</taxon>
        <taxon>Arthrobacter</taxon>
    </lineage>
</organism>